<proteinExistence type="predicted"/>
<accession>A0A3N3DV96</accession>
<evidence type="ECO:0000313" key="1">
    <source>
        <dbReference type="EMBL" id="ROV58434.1"/>
    </source>
</evidence>
<sequence>MSPQVPQIASVKNQWLYQQVDVEFPTQESLKGKDVYQQWVSQRDYVNLNEYLAEHSTSASFDPQDIYLVDFHRLTVMFALQQAQRWQEKQDQELIIEFLTQIIYSEPCQLFIGFQNGEPVASAIVTLHEEQYLISDLYTQEHDMQVAFINGLLNKTELSLTSVNEQNRYLEL</sequence>
<name>A0A3N3DV96_9VIBR</name>
<dbReference type="AlphaFoldDB" id="A0A3N3DV96"/>
<evidence type="ECO:0000313" key="2">
    <source>
        <dbReference type="Proteomes" id="UP000278792"/>
    </source>
</evidence>
<reference evidence="1 2" key="1">
    <citation type="submission" date="2018-11" db="EMBL/GenBank/DDBJ databases">
        <title>Vibrio ponticus strain CAIM 1751 pathogenic for the snapper Lutjanus guttatus.</title>
        <authorList>
            <person name="Soto-Rodriguez S."/>
            <person name="Lozano-Olvera R."/>
            <person name="Gomez-Gil B."/>
        </authorList>
    </citation>
    <scope>NUCLEOTIDE SEQUENCE [LARGE SCALE GENOMIC DNA]</scope>
    <source>
        <strain evidence="1 2">CAIM 1751</strain>
    </source>
</reference>
<protein>
    <submittedName>
        <fullName evidence="1">Flavodoxin</fullName>
    </submittedName>
</protein>
<dbReference type="EMBL" id="RKIK01000078">
    <property type="protein sequence ID" value="ROV58434.1"/>
    <property type="molecule type" value="Genomic_DNA"/>
</dbReference>
<dbReference type="Proteomes" id="UP000278792">
    <property type="component" value="Unassembled WGS sequence"/>
</dbReference>
<organism evidence="1 2">
    <name type="scientific">Vibrio ponticus</name>
    <dbReference type="NCBI Taxonomy" id="265668"/>
    <lineage>
        <taxon>Bacteria</taxon>
        <taxon>Pseudomonadati</taxon>
        <taxon>Pseudomonadota</taxon>
        <taxon>Gammaproteobacteria</taxon>
        <taxon>Vibrionales</taxon>
        <taxon>Vibrionaceae</taxon>
        <taxon>Vibrio</taxon>
    </lineage>
</organism>
<comment type="caution">
    <text evidence="1">The sequence shown here is derived from an EMBL/GenBank/DDBJ whole genome shotgun (WGS) entry which is preliminary data.</text>
</comment>
<gene>
    <name evidence="1" type="ORF">EGH82_18480</name>
</gene>